<organism evidence="2 3">
    <name type="scientific">Aquibacillus koreensis</name>
    <dbReference type="NCBI Taxonomy" id="279446"/>
    <lineage>
        <taxon>Bacteria</taxon>
        <taxon>Bacillati</taxon>
        <taxon>Bacillota</taxon>
        <taxon>Bacilli</taxon>
        <taxon>Bacillales</taxon>
        <taxon>Bacillaceae</taxon>
        <taxon>Aquibacillus</taxon>
    </lineage>
</organism>
<keyword evidence="3" id="KW-1185">Reference proteome</keyword>
<keyword evidence="1" id="KW-1133">Transmembrane helix</keyword>
<feature type="transmembrane region" description="Helical" evidence="1">
    <location>
        <begin position="18"/>
        <end position="39"/>
    </location>
</feature>
<dbReference type="RefSeq" id="WP_259865630.1">
    <property type="nucleotide sequence ID" value="NZ_JAMQJZ010000006.1"/>
</dbReference>
<evidence type="ECO:0000313" key="3">
    <source>
        <dbReference type="Proteomes" id="UP001145072"/>
    </source>
</evidence>
<protein>
    <submittedName>
        <fullName evidence="2">Uncharacterized protein</fullName>
    </submittedName>
</protein>
<gene>
    <name evidence="2" type="ORF">NC661_10165</name>
</gene>
<sequence length="70" mass="7828">MDFILATMEKPVDNLLGMLLWAVVYMLGTGIVFTIALWLIPNRIPYGVKSAIVGIAVFISLFVWWGTIIN</sequence>
<evidence type="ECO:0000313" key="2">
    <source>
        <dbReference type="EMBL" id="MDC3420732.1"/>
    </source>
</evidence>
<accession>A0A9X3WIQ5</accession>
<keyword evidence="1" id="KW-0812">Transmembrane</keyword>
<dbReference type="AlphaFoldDB" id="A0A9X3WIQ5"/>
<evidence type="ECO:0000256" key="1">
    <source>
        <dbReference type="SAM" id="Phobius"/>
    </source>
</evidence>
<keyword evidence="1" id="KW-0472">Membrane</keyword>
<dbReference type="Proteomes" id="UP001145072">
    <property type="component" value="Unassembled WGS sequence"/>
</dbReference>
<proteinExistence type="predicted"/>
<name>A0A9X3WIQ5_9BACI</name>
<reference evidence="2" key="1">
    <citation type="submission" date="2022-06" db="EMBL/GenBank/DDBJ databases">
        <title>Aquibacillus sp. a new bacterium isolated from soil saline samples.</title>
        <authorList>
            <person name="Galisteo C."/>
            <person name="De La Haba R."/>
            <person name="Sanchez-Porro C."/>
            <person name="Ventosa A."/>
        </authorList>
    </citation>
    <scope>NUCLEOTIDE SEQUENCE</scope>
    <source>
        <strain evidence="2">JCM 12387</strain>
    </source>
</reference>
<comment type="caution">
    <text evidence="2">The sequence shown here is derived from an EMBL/GenBank/DDBJ whole genome shotgun (WGS) entry which is preliminary data.</text>
</comment>
<dbReference type="EMBL" id="JAMQJZ010000006">
    <property type="protein sequence ID" value="MDC3420732.1"/>
    <property type="molecule type" value="Genomic_DNA"/>
</dbReference>
<feature type="transmembrane region" description="Helical" evidence="1">
    <location>
        <begin position="51"/>
        <end position="69"/>
    </location>
</feature>